<evidence type="ECO:0000313" key="4">
    <source>
        <dbReference type="EMBL" id="KAK4099351.1"/>
    </source>
</evidence>
<dbReference type="Proteomes" id="UP001305647">
    <property type="component" value="Unassembled WGS sequence"/>
</dbReference>
<dbReference type="Pfam" id="PF06985">
    <property type="entry name" value="HET"/>
    <property type="match status" value="1"/>
</dbReference>
<evidence type="ECO:0000259" key="3">
    <source>
        <dbReference type="Pfam" id="PF06985"/>
    </source>
</evidence>
<dbReference type="InterPro" id="IPR010730">
    <property type="entry name" value="HET"/>
</dbReference>
<feature type="non-terminal residue" evidence="4">
    <location>
        <position position="1015"/>
    </location>
</feature>
<evidence type="ECO:0000313" key="5">
    <source>
        <dbReference type="Proteomes" id="UP001305647"/>
    </source>
</evidence>
<reference evidence="4" key="2">
    <citation type="submission" date="2023-05" db="EMBL/GenBank/DDBJ databases">
        <authorList>
            <consortium name="Lawrence Berkeley National Laboratory"/>
            <person name="Steindorff A."/>
            <person name="Hensen N."/>
            <person name="Bonometti L."/>
            <person name="Westerberg I."/>
            <person name="Brannstrom I.O."/>
            <person name="Guillou S."/>
            <person name="Cros-Aarteil S."/>
            <person name="Calhoun S."/>
            <person name="Haridas S."/>
            <person name="Kuo A."/>
            <person name="Mondo S."/>
            <person name="Pangilinan J."/>
            <person name="Riley R."/>
            <person name="Labutti K."/>
            <person name="Andreopoulos B."/>
            <person name="Lipzen A."/>
            <person name="Chen C."/>
            <person name="Yanf M."/>
            <person name="Daum C."/>
            <person name="Ng V."/>
            <person name="Clum A."/>
            <person name="Ohm R."/>
            <person name="Martin F."/>
            <person name="Silar P."/>
            <person name="Natvig D."/>
            <person name="Lalanne C."/>
            <person name="Gautier V."/>
            <person name="Ament-Velasquez S.L."/>
            <person name="Kruys A."/>
            <person name="Hutchinson M.I."/>
            <person name="Powell A.J."/>
            <person name="Barry K."/>
            <person name="Miller A.N."/>
            <person name="Grigoriev I.V."/>
            <person name="Debuchy R."/>
            <person name="Gladieux P."/>
            <person name="Thoren M.H."/>
            <person name="Johannesson H."/>
        </authorList>
    </citation>
    <scope>NUCLEOTIDE SEQUENCE</scope>
    <source>
        <strain evidence="4">CBS 757.83</strain>
    </source>
</reference>
<dbReference type="PANTHER" id="PTHR24148:SF64">
    <property type="entry name" value="HETEROKARYON INCOMPATIBILITY DOMAIN-CONTAINING PROTEIN"/>
    <property type="match status" value="1"/>
</dbReference>
<gene>
    <name evidence="4" type="ORF">N658DRAFT_498494</name>
</gene>
<keyword evidence="2" id="KW-1133">Transmembrane helix</keyword>
<dbReference type="InterPro" id="IPR052895">
    <property type="entry name" value="HetReg/Transcr_Mod"/>
</dbReference>
<reference evidence="4" key="1">
    <citation type="journal article" date="2023" name="Mol. Phylogenet. Evol.">
        <title>Genome-scale phylogeny and comparative genomics of the fungal order Sordariales.</title>
        <authorList>
            <person name="Hensen N."/>
            <person name="Bonometti L."/>
            <person name="Westerberg I."/>
            <person name="Brannstrom I.O."/>
            <person name="Guillou S."/>
            <person name="Cros-Aarteil S."/>
            <person name="Calhoun S."/>
            <person name="Haridas S."/>
            <person name="Kuo A."/>
            <person name="Mondo S."/>
            <person name="Pangilinan J."/>
            <person name="Riley R."/>
            <person name="LaButti K."/>
            <person name="Andreopoulos B."/>
            <person name="Lipzen A."/>
            <person name="Chen C."/>
            <person name="Yan M."/>
            <person name="Daum C."/>
            <person name="Ng V."/>
            <person name="Clum A."/>
            <person name="Steindorff A."/>
            <person name="Ohm R.A."/>
            <person name="Martin F."/>
            <person name="Silar P."/>
            <person name="Natvig D.O."/>
            <person name="Lalanne C."/>
            <person name="Gautier V."/>
            <person name="Ament-Velasquez S.L."/>
            <person name="Kruys A."/>
            <person name="Hutchinson M.I."/>
            <person name="Powell A.J."/>
            <person name="Barry K."/>
            <person name="Miller A.N."/>
            <person name="Grigoriev I.V."/>
            <person name="Debuchy R."/>
            <person name="Gladieux P."/>
            <person name="Hiltunen Thoren M."/>
            <person name="Johannesson H."/>
        </authorList>
    </citation>
    <scope>NUCLEOTIDE SEQUENCE</scope>
    <source>
        <strain evidence="4">CBS 757.83</strain>
    </source>
</reference>
<dbReference type="AlphaFoldDB" id="A0AAN6PYC4"/>
<protein>
    <submittedName>
        <fullName evidence="4">HET-domain-containing protein</fullName>
    </submittedName>
</protein>
<dbReference type="EMBL" id="MU863650">
    <property type="protein sequence ID" value="KAK4099351.1"/>
    <property type="molecule type" value="Genomic_DNA"/>
</dbReference>
<keyword evidence="2" id="KW-0812">Transmembrane</keyword>
<organism evidence="4 5">
    <name type="scientific">Parathielavia hyrcaniae</name>
    <dbReference type="NCBI Taxonomy" id="113614"/>
    <lineage>
        <taxon>Eukaryota</taxon>
        <taxon>Fungi</taxon>
        <taxon>Dikarya</taxon>
        <taxon>Ascomycota</taxon>
        <taxon>Pezizomycotina</taxon>
        <taxon>Sordariomycetes</taxon>
        <taxon>Sordariomycetidae</taxon>
        <taxon>Sordariales</taxon>
        <taxon>Chaetomiaceae</taxon>
        <taxon>Parathielavia</taxon>
    </lineage>
</organism>
<accession>A0AAN6PYC4</accession>
<keyword evidence="2" id="KW-0472">Membrane</keyword>
<comment type="caution">
    <text evidence="4">The sequence shown here is derived from an EMBL/GenBank/DDBJ whole genome shotgun (WGS) entry which is preliminary data.</text>
</comment>
<keyword evidence="5" id="KW-1185">Reference proteome</keyword>
<evidence type="ECO:0000256" key="1">
    <source>
        <dbReference type="SAM" id="MobiDB-lite"/>
    </source>
</evidence>
<proteinExistence type="predicted"/>
<name>A0AAN6PYC4_9PEZI</name>
<evidence type="ECO:0000256" key="2">
    <source>
        <dbReference type="SAM" id="Phobius"/>
    </source>
</evidence>
<feature type="transmembrane region" description="Helical" evidence="2">
    <location>
        <begin position="239"/>
        <end position="263"/>
    </location>
</feature>
<feature type="domain" description="Heterokaryon incompatibility" evidence="3">
    <location>
        <begin position="388"/>
        <end position="534"/>
    </location>
</feature>
<dbReference type="PANTHER" id="PTHR24148">
    <property type="entry name" value="ANKYRIN REPEAT DOMAIN-CONTAINING PROTEIN 39 HOMOLOG-RELATED"/>
    <property type="match status" value="1"/>
</dbReference>
<feature type="transmembrane region" description="Helical" evidence="2">
    <location>
        <begin position="216"/>
        <end position="233"/>
    </location>
</feature>
<feature type="region of interest" description="Disordered" evidence="1">
    <location>
        <begin position="41"/>
        <end position="74"/>
    </location>
</feature>
<feature type="transmembrane region" description="Helical" evidence="2">
    <location>
        <begin position="177"/>
        <end position="196"/>
    </location>
</feature>
<feature type="transmembrane region" description="Helical" evidence="2">
    <location>
        <begin position="283"/>
        <end position="302"/>
    </location>
</feature>
<sequence length="1015" mass="113592">MLCPGVAIPLSRVDIAAIILGIESRGRVLSQLMRYTVAAREPSPLSSHRASRSLHHDTTRTVSSTSLSPLSSRPPVDVCPNPGWLASPHTISSLPSAYLQWHMLFASNRPDRTSQEILTPKQARKADKMPVTLPRSGALPLSATGKDMVRDLLRSVSSGVFRTGVLLYFFPLRDYPASFHLFFSLVYWACRLIALYTRSMTNRGEATSHGDLHKTLLQAVGFFCIWLALGPAWTAAYWILLFFLGLWGGRFLVIGLGLAAAWLEKRASEWLMVATARQGLGQLSLWWDTFLILVHRTILFGIDDAGTLMHTLCDFTLPWCLRRMGERWEATGRPRQWENAVQTSYEYDKLDHTRKQIRLLRIPRQRLFWGHLRCTLVAASMEDEVPTFEALSYRWGFANTSQTAVVFVNGRSMRIPSSAYQLLHACSSTWTDRLVWIDAICINQADDQEKSQQLPLMRDIYSRAKKVVVWPGDELDSNMALWTIKRVLSASLHFEAPEEEMRDFFDDEWDRRAWRSMTKLFENPYFTRMWVVQEVVLGSNVEIHHGGRSLSWDAFSQVALQCIQPRRRTMLYGPKPASLARERALQDAMEGIGLMSLFRMVAEDGELGRLHIGHLLLATAKSQASNPRDKVFALSGLLSGKSSLPTSLLDYSKPAAEVFLETSRVVLEQERDPFILLGFAGIGWDAGSSDWPSWAVDWSRGALQTPLSAEAYLLKGQPADAPAAKRPIVRVLTVRSGSPRLLVCGTVIERIHKDVAAAVKSSATDAATSRVQTACERSRWYLEAEKLVRFQDGAYPCTRQSLREAFWQIVVADTSMAQQPAPAYFGDCNKIFRELSVALLQVYAGKSQEPLLIGDHPELSEIWPTKLDKEAEFSEFRQAIGAAAENRKFIVSESGLLGLAPPLSQPGDLICLFDGAPTPFLLRERQSEVGTSDSAYWASTIPLGEHPLARRCRGQNIDGWVACVAWLAECCEAFGLLHSAPNNPIFLGNLPIQSIQFNSIMEILGSIQSNSYTVI</sequence>
<feature type="compositionally biased region" description="Low complexity" evidence="1">
    <location>
        <begin position="60"/>
        <end position="74"/>
    </location>
</feature>